<feature type="non-terminal residue" evidence="2">
    <location>
        <position position="72"/>
    </location>
</feature>
<evidence type="ECO:0000313" key="2">
    <source>
        <dbReference type="EMBL" id="KNC73023.1"/>
    </source>
</evidence>
<gene>
    <name evidence="2" type="ORF">SARC_14415</name>
</gene>
<reference evidence="2 3" key="1">
    <citation type="submission" date="2011-02" db="EMBL/GenBank/DDBJ databases">
        <title>The Genome Sequence of Sphaeroforma arctica JP610.</title>
        <authorList>
            <consortium name="The Broad Institute Genome Sequencing Platform"/>
            <person name="Russ C."/>
            <person name="Cuomo C."/>
            <person name="Young S.K."/>
            <person name="Zeng Q."/>
            <person name="Gargeya S."/>
            <person name="Alvarado L."/>
            <person name="Berlin A."/>
            <person name="Chapman S.B."/>
            <person name="Chen Z."/>
            <person name="Freedman E."/>
            <person name="Gellesch M."/>
            <person name="Goldberg J."/>
            <person name="Griggs A."/>
            <person name="Gujja S."/>
            <person name="Heilman E."/>
            <person name="Heiman D."/>
            <person name="Howarth C."/>
            <person name="Mehta T."/>
            <person name="Neiman D."/>
            <person name="Pearson M."/>
            <person name="Roberts A."/>
            <person name="Saif S."/>
            <person name="Shea T."/>
            <person name="Shenoy N."/>
            <person name="Sisk P."/>
            <person name="Stolte C."/>
            <person name="Sykes S."/>
            <person name="White J."/>
            <person name="Yandava C."/>
            <person name="Burger G."/>
            <person name="Gray M.W."/>
            <person name="Holland P.W.H."/>
            <person name="King N."/>
            <person name="Lang F.B.F."/>
            <person name="Roger A.J."/>
            <person name="Ruiz-Trillo I."/>
            <person name="Haas B."/>
            <person name="Nusbaum C."/>
            <person name="Birren B."/>
        </authorList>
    </citation>
    <scope>NUCLEOTIDE SEQUENCE [LARGE SCALE GENOMIC DNA]</scope>
    <source>
        <strain evidence="2 3">JP610</strain>
    </source>
</reference>
<keyword evidence="3" id="KW-1185">Reference proteome</keyword>
<sequence>GADDMDLPSYGDVLGDGGTSAPSHARLNQLGNRSTVRMGMSTAVIQGSTDEFNLMSHNVDARGRNGAVEAME</sequence>
<organism evidence="2 3">
    <name type="scientific">Sphaeroforma arctica JP610</name>
    <dbReference type="NCBI Taxonomy" id="667725"/>
    <lineage>
        <taxon>Eukaryota</taxon>
        <taxon>Ichthyosporea</taxon>
        <taxon>Ichthyophonida</taxon>
        <taxon>Sphaeroforma</taxon>
    </lineage>
</organism>
<feature type="non-terminal residue" evidence="2">
    <location>
        <position position="1"/>
    </location>
</feature>
<dbReference type="AlphaFoldDB" id="A0A0L0FA81"/>
<dbReference type="RefSeq" id="XP_014146925.1">
    <property type="nucleotide sequence ID" value="XM_014291450.1"/>
</dbReference>
<dbReference type="GeneID" id="25914919"/>
<accession>A0A0L0FA81</accession>
<evidence type="ECO:0000256" key="1">
    <source>
        <dbReference type="SAM" id="MobiDB-lite"/>
    </source>
</evidence>
<evidence type="ECO:0000313" key="3">
    <source>
        <dbReference type="Proteomes" id="UP000054560"/>
    </source>
</evidence>
<dbReference type="Proteomes" id="UP000054560">
    <property type="component" value="Unassembled WGS sequence"/>
</dbReference>
<feature type="region of interest" description="Disordered" evidence="1">
    <location>
        <begin position="1"/>
        <end position="31"/>
    </location>
</feature>
<protein>
    <submittedName>
        <fullName evidence="2">Uncharacterized protein</fullName>
    </submittedName>
</protein>
<name>A0A0L0FA81_9EUKA</name>
<dbReference type="EMBL" id="KQ246190">
    <property type="protein sequence ID" value="KNC73023.1"/>
    <property type="molecule type" value="Genomic_DNA"/>
</dbReference>
<proteinExistence type="predicted"/>